<gene>
    <name evidence="1" type="ORF">AF72_02440</name>
</gene>
<proteinExistence type="predicted"/>
<dbReference type="AlphaFoldDB" id="Z9JL25"/>
<dbReference type="EMBL" id="JDSQ01000003">
    <property type="protein sequence ID" value="EWS79085.1"/>
    <property type="molecule type" value="Genomic_DNA"/>
</dbReference>
<organism evidence="1 2">
    <name type="scientific">Xylella taiwanensis</name>
    <dbReference type="NCBI Taxonomy" id="1444770"/>
    <lineage>
        <taxon>Bacteria</taxon>
        <taxon>Pseudomonadati</taxon>
        <taxon>Pseudomonadota</taxon>
        <taxon>Gammaproteobacteria</taxon>
        <taxon>Lysobacterales</taxon>
        <taxon>Lysobacteraceae</taxon>
        <taxon>Xylella</taxon>
    </lineage>
</organism>
<accession>Z9JL25</accession>
<evidence type="ECO:0000313" key="1">
    <source>
        <dbReference type="EMBL" id="EWS79085.1"/>
    </source>
</evidence>
<name>Z9JL25_9GAMM</name>
<reference evidence="1 2" key="1">
    <citation type="journal article" date="2014" name="Genome Announc.">
        <title>Draft Genome Sequence of Xylella fastidiosa Pear Leaf Scorch Strain in Taiwan.</title>
        <authorList>
            <person name="Su C.C."/>
            <person name="Deng W.L."/>
            <person name="Jan F.J."/>
            <person name="Chang C.J."/>
            <person name="Huang H."/>
            <person name="Chen J."/>
        </authorList>
    </citation>
    <scope>NUCLEOTIDE SEQUENCE [LARGE SCALE GENOMIC DNA]</scope>
    <source>
        <strain evidence="1 2">PLS229</strain>
    </source>
</reference>
<evidence type="ECO:0000313" key="2">
    <source>
        <dbReference type="Proteomes" id="UP000020406"/>
    </source>
</evidence>
<dbReference type="PATRIC" id="fig|1444770.3.peg.590"/>
<comment type="caution">
    <text evidence="1">The sequence shown here is derived from an EMBL/GenBank/DDBJ whole genome shotgun (WGS) entry which is preliminary data.</text>
</comment>
<protein>
    <submittedName>
        <fullName evidence="1">Uncharacterized protein</fullName>
    </submittedName>
</protein>
<dbReference type="STRING" id="1444770.AF72_02440"/>
<sequence length="68" mass="7296">MLNVQERHPCSVAPGGIPMFRYAPALLSGERNAVIHVSRGNVVVVTISEFYPCFAPLLCSPGERVIAG</sequence>
<dbReference type="Proteomes" id="UP000020406">
    <property type="component" value="Unassembled WGS sequence"/>
</dbReference>